<evidence type="ECO:0000256" key="1">
    <source>
        <dbReference type="ARBA" id="ARBA00038240"/>
    </source>
</evidence>
<evidence type="ECO:0000313" key="4">
    <source>
        <dbReference type="Proteomes" id="UP000474175"/>
    </source>
</evidence>
<gene>
    <name evidence="3" type="ORF">GK108_16290</name>
</gene>
<comment type="similarity">
    <text evidence="1">Belongs to the pseudomonas-type ThrB family.</text>
</comment>
<dbReference type="RefSeq" id="WP_163950564.1">
    <property type="nucleotide sequence ID" value="NZ_JAAFZH010000006.1"/>
</dbReference>
<dbReference type="GO" id="GO:0004413">
    <property type="term" value="F:homoserine kinase activity"/>
    <property type="evidence" value="ECO:0007669"/>
    <property type="project" value="TreeGrafter"/>
</dbReference>
<evidence type="ECO:0000259" key="2">
    <source>
        <dbReference type="Pfam" id="PF01636"/>
    </source>
</evidence>
<feature type="domain" description="Aminoglycoside phosphotransferase" evidence="2">
    <location>
        <begin position="31"/>
        <end position="245"/>
    </location>
</feature>
<dbReference type="InterPro" id="IPR002575">
    <property type="entry name" value="Aminoglycoside_PTrfase"/>
</dbReference>
<keyword evidence="4" id="KW-1185">Reference proteome</keyword>
<organism evidence="3 4">
    <name type="scientific">Spirosoma terrae</name>
    <dbReference type="NCBI Taxonomy" id="1968276"/>
    <lineage>
        <taxon>Bacteria</taxon>
        <taxon>Pseudomonadati</taxon>
        <taxon>Bacteroidota</taxon>
        <taxon>Cytophagia</taxon>
        <taxon>Cytophagales</taxon>
        <taxon>Cytophagaceae</taxon>
        <taxon>Spirosoma</taxon>
    </lineage>
</organism>
<dbReference type="Gene3D" id="3.30.200.20">
    <property type="entry name" value="Phosphorylase Kinase, domain 1"/>
    <property type="match status" value="1"/>
</dbReference>
<proteinExistence type="inferred from homology"/>
<dbReference type="InterPro" id="IPR050249">
    <property type="entry name" value="Pseudomonas-type_ThrB"/>
</dbReference>
<name>A0A6L9LB80_9BACT</name>
<dbReference type="AlphaFoldDB" id="A0A6L9LB80"/>
<dbReference type="EMBL" id="JAAFZH010000006">
    <property type="protein sequence ID" value="NDU96441.1"/>
    <property type="molecule type" value="Genomic_DNA"/>
</dbReference>
<keyword evidence="3" id="KW-0808">Transferase</keyword>
<dbReference type="PANTHER" id="PTHR21064">
    <property type="entry name" value="AMINOGLYCOSIDE PHOSPHOTRANSFERASE DOMAIN-CONTAINING PROTEIN-RELATED"/>
    <property type="match status" value="1"/>
</dbReference>
<dbReference type="Proteomes" id="UP000474175">
    <property type="component" value="Unassembled WGS sequence"/>
</dbReference>
<dbReference type="InterPro" id="IPR011009">
    <property type="entry name" value="Kinase-like_dom_sf"/>
</dbReference>
<comment type="caution">
    <text evidence="3">The sequence shown here is derived from an EMBL/GenBank/DDBJ whole genome shotgun (WGS) entry which is preliminary data.</text>
</comment>
<reference evidence="3 4" key="1">
    <citation type="submission" date="2020-02" db="EMBL/GenBank/DDBJ databases">
        <title>Draft genome sequence of two Spirosoma agri KCTC 52727 and Spirosoma terrae KCTC 52035.</title>
        <authorList>
            <person name="Rojas J."/>
            <person name="Ambika Manirajan B."/>
            <person name="Suarez C."/>
            <person name="Ratering S."/>
            <person name="Schnell S."/>
        </authorList>
    </citation>
    <scope>NUCLEOTIDE SEQUENCE [LARGE SCALE GENOMIC DNA]</scope>
    <source>
        <strain evidence="3 4">KCTC 52035</strain>
    </source>
</reference>
<sequence>MDIFPAQYSTLSSMALGRYIEEKYGFAGITCKLLLHGVSDTYRIEGENVKYILKVYRSSHRTLEEIRGEIELLNILHERGAKVAYPLRDLHGEQIQPFNAIEGMRYGVVFMFAPGNNVYDFSDEQLMIIGREMAFNHTITSQIELGYERKPYTAETTLWRPLEVVKPWFAEESADYAYLLELANQVDQKMATFDNASLSSGYCHYDYLPKNFHFDGNLFTLFDFDFAGKGYLANDLASFLVHFFIHTITGKITKEEADRQFSVFIKGYRDVRTLSDEEIEAVPFLGIMFWLFYLGFQVENFDDWSNSFVGPRYLKERVAIIKRFSEMYCRF</sequence>
<accession>A0A6L9LB80</accession>
<evidence type="ECO:0000313" key="3">
    <source>
        <dbReference type="EMBL" id="NDU96441.1"/>
    </source>
</evidence>
<dbReference type="Pfam" id="PF01636">
    <property type="entry name" value="APH"/>
    <property type="match status" value="1"/>
</dbReference>
<protein>
    <submittedName>
        <fullName evidence="3">Phosphotransferase</fullName>
    </submittedName>
</protein>
<dbReference type="Gene3D" id="3.90.1200.10">
    <property type="match status" value="1"/>
</dbReference>
<dbReference type="SUPFAM" id="SSF56112">
    <property type="entry name" value="Protein kinase-like (PK-like)"/>
    <property type="match status" value="1"/>
</dbReference>
<dbReference type="PANTHER" id="PTHR21064:SF6">
    <property type="entry name" value="AMINOGLYCOSIDE PHOSPHOTRANSFERASE DOMAIN-CONTAINING PROTEIN"/>
    <property type="match status" value="1"/>
</dbReference>
<dbReference type="GO" id="GO:0009088">
    <property type="term" value="P:threonine biosynthetic process"/>
    <property type="evidence" value="ECO:0007669"/>
    <property type="project" value="TreeGrafter"/>
</dbReference>